<name>K0SQM5_THAOC</name>
<gene>
    <name evidence="2" type="ORF">THAOC_15996</name>
</gene>
<feature type="region of interest" description="Disordered" evidence="1">
    <location>
        <begin position="18"/>
        <end position="130"/>
    </location>
</feature>
<evidence type="ECO:0000313" key="3">
    <source>
        <dbReference type="Proteomes" id="UP000266841"/>
    </source>
</evidence>
<feature type="non-terminal residue" evidence="2">
    <location>
        <position position="1"/>
    </location>
</feature>
<dbReference type="EMBL" id="AGNL01018299">
    <property type="protein sequence ID" value="EJK63346.1"/>
    <property type="molecule type" value="Genomic_DNA"/>
</dbReference>
<evidence type="ECO:0000313" key="2">
    <source>
        <dbReference type="EMBL" id="EJK63346.1"/>
    </source>
</evidence>
<reference evidence="2 3" key="1">
    <citation type="journal article" date="2012" name="Genome Biol.">
        <title>Genome and low-iron response of an oceanic diatom adapted to chronic iron limitation.</title>
        <authorList>
            <person name="Lommer M."/>
            <person name="Specht M."/>
            <person name="Roy A.S."/>
            <person name="Kraemer L."/>
            <person name="Andreson R."/>
            <person name="Gutowska M.A."/>
            <person name="Wolf J."/>
            <person name="Bergner S.V."/>
            <person name="Schilhabel M.B."/>
            <person name="Klostermeier U.C."/>
            <person name="Beiko R.G."/>
            <person name="Rosenstiel P."/>
            <person name="Hippler M."/>
            <person name="Laroche J."/>
        </authorList>
    </citation>
    <scope>NUCLEOTIDE SEQUENCE [LARGE SCALE GENOMIC DNA]</scope>
    <source>
        <strain evidence="2 3">CCMP1005</strain>
    </source>
</reference>
<organism evidence="2 3">
    <name type="scientific">Thalassiosira oceanica</name>
    <name type="common">Marine diatom</name>
    <dbReference type="NCBI Taxonomy" id="159749"/>
    <lineage>
        <taxon>Eukaryota</taxon>
        <taxon>Sar</taxon>
        <taxon>Stramenopiles</taxon>
        <taxon>Ochrophyta</taxon>
        <taxon>Bacillariophyta</taxon>
        <taxon>Coscinodiscophyceae</taxon>
        <taxon>Thalassiosirophycidae</taxon>
        <taxon>Thalassiosirales</taxon>
        <taxon>Thalassiosiraceae</taxon>
        <taxon>Thalassiosira</taxon>
    </lineage>
</organism>
<proteinExistence type="predicted"/>
<accession>K0SQM5</accession>
<dbReference type="AlphaFoldDB" id="K0SQM5"/>
<sequence>IRGSIAFRRADHKHYLPQAYNYTNHPPPLRFSPAPNSKVKPTKGAGGRDASRSRSGAAHRRSFRIRRDDGGHVSFPTMRCQRRSIGSGDGVSMRRPDRQRRTGATASRAAVAGWRRLGAARASRRAAAPG</sequence>
<dbReference type="Proteomes" id="UP000266841">
    <property type="component" value="Unassembled WGS sequence"/>
</dbReference>
<feature type="compositionally biased region" description="Low complexity" evidence="1">
    <location>
        <begin position="108"/>
        <end position="130"/>
    </location>
</feature>
<comment type="caution">
    <text evidence="2">The sequence shown here is derived from an EMBL/GenBank/DDBJ whole genome shotgun (WGS) entry which is preliminary data.</text>
</comment>
<protein>
    <submittedName>
        <fullName evidence="2">Uncharacterized protein</fullName>
    </submittedName>
</protein>
<keyword evidence="3" id="KW-1185">Reference proteome</keyword>
<evidence type="ECO:0000256" key="1">
    <source>
        <dbReference type="SAM" id="MobiDB-lite"/>
    </source>
</evidence>